<dbReference type="GO" id="GO:0007229">
    <property type="term" value="P:integrin-mediated signaling pathway"/>
    <property type="evidence" value="ECO:0007669"/>
    <property type="project" value="UniProtKB-KW"/>
</dbReference>
<dbReference type="Gene3D" id="2.130.10.130">
    <property type="entry name" value="Integrin alpha, N-terminal"/>
    <property type="match status" value="1"/>
</dbReference>
<dbReference type="InterPro" id="IPR013519">
    <property type="entry name" value="Int_alpha_beta-p"/>
</dbReference>
<comment type="caution">
    <text evidence="2">The sequence shown here is derived from an EMBL/GenBank/DDBJ whole genome shotgun (WGS) entry which is preliminary data.</text>
</comment>
<dbReference type="GO" id="GO:0008305">
    <property type="term" value="C:integrin complex"/>
    <property type="evidence" value="ECO:0007669"/>
    <property type="project" value="TreeGrafter"/>
</dbReference>
<dbReference type="GO" id="GO:0009897">
    <property type="term" value="C:external side of plasma membrane"/>
    <property type="evidence" value="ECO:0007669"/>
    <property type="project" value="TreeGrafter"/>
</dbReference>
<dbReference type="SUPFAM" id="SSF69318">
    <property type="entry name" value="Integrin alpha N-terminal domain"/>
    <property type="match status" value="1"/>
</dbReference>
<dbReference type="GO" id="GO:0033627">
    <property type="term" value="P:cell adhesion mediated by integrin"/>
    <property type="evidence" value="ECO:0007669"/>
    <property type="project" value="TreeGrafter"/>
</dbReference>
<accession>A0A9Q0MQN0</accession>
<protein>
    <submittedName>
        <fullName evidence="2">Integrin alpha-PS2</fullName>
    </submittedName>
</protein>
<dbReference type="SMART" id="SM00191">
    <property type="entry name" value="Int_alpha"/>
    <property type="match status" value="1"/>
</dbReference>
<organism evidence="2 3">
    <name type="scientific">Pseudolycoriella hygida</name>
    <dbReference type="NCBI Taxonomy" id="35572"/>
    <lineage>
        <taxon>Eukaryota</taxon>
        <taxon>Metazoa</taxon>
        <taxon>Ecdysozoa</taxon>
        <taxon>Arthropoda</taxon>
        <taxon>Hexapoda</taxon>
        <taxon>Insecta</taxon>
        <taxon>Pterygota</taxon>
        <taxon>Neoptera</taxon>
        <taxon>Endopterygota</taxon>
        <taxon>Diptera</taxon>
        <taxon>Nematocera</taxon>
        <taxon>Sciaroidea</taxon>
        <taxon>Sciaridae</taxon>
        <taxon>Pseudolycoriella</taxon>
    </lineage>
</organism>
<dbReference type="GO" id="GO:0005178">
    <property type="term" value="F:integrin binding"/>
    <property type="evidence" value="ECO:0007669"/>
    <property type="project" value="TreeGrafter"/>
</dbReference>
<reference evidence="2" key="1">
    <citation type="submission" date="2022-07" db="EMBL/GenBank/DDBJ databases">
        <authorList>
            <person name="Trinca V."/>
            <person name="Uliana J.V.C."/>
            <person name="Torres T.T."/>
            <person name="Ward R.J."/>
            <person name="Monesi N."/>
        </authorList>
    </citation>
    <scope>NUCLEOTIDE SEQUENCE</scope>
    <source>
        <strain evidence="2">HSMRA1968</strain>
        <tissue evidence="2">Whole embryos</tissue>
    </source>
</reference>
<dbReference type="PANTHER" id="PTHR23220:SF133">
    <property type="entry name" value="INTEGRIN ALPHA-PS2"/>
    <property type="match status" value="1"/>
</dbReference>
<dbReference type="OrthoDB" id="5317514at2759"/>
<dbReference type="GO" id="GO:0007160">
    <property type="term" value="P:cell-matrix adhesion"/>
    <property type="evidence" value="ECO:0007669"/>
    <property type="project" value="TreeGrafter"/>
</dbReference>
<keyword evidence="2" id="KW-0401">Integrin</keyword>
<name>A0A9Q0MQN0_9DIPT</name>
<dbReference type="GO" id="GO:0098609">
    <property type="term" value="P:cell-cell adhesion"/>
    <property type="evidence" value="ECO:0007669"/>
    <property type="project" value="TreeGrafter"/>
</dbReference>
<dbReference type="PROSITE" id="PS51470">
    <property type="entry name" value="FG_GAP"/>
    <property type="match status" value="1"/>
</dbReference>
<evidence type="ECO:0000313" key="3">
    <source>
        <dbReference type="Proteomes" id="UP001151699"/>
    </source>
</evidence>
<evidence type="ECO:0000313" key="2">
    <source>
        <dbReference type="EMBL" id="KAJ6635400.1"/>
    </source>
</evidence>
<dbReference type="EMBL" id="WJQU01000004">
    <property type="protein sequence ID" value="KAJ6635400.1"/>
    <property type="molecule type" value="Genomic_DNA"/>
</dbReference>
<gene>
    <name evidence="2" type="primary">if</name>
    <name evidence="2" type="ORF">Bhyg_13985</name>
</gene>
<keyword evidence="3" id="KW-1185">Reference proteome</keyword>
<proteinExistence type="predicted"/>
<dbReference type="PANTHER" id="PTHR23220">
    <property type="entry name" value="INTEGRIN ALPHA"/>
    <property type="match status" value="1"/>
</dbReference>
<dbReference type="AlphaFoldDB" id="A0A9Q0MQN0"/>
<sequence length="121" mass="14084">MELKLPLRLIWYNSRIELSLYAILKLWYAVNLLLLVQFKCNAFNLDTVNYIRHEGQPDSMFGFSVALHKEHQRSWVIVGAPQADTSNIQPNVRRGGAVYRCEITDDNRCQVVPFDKNGKRF</sequence>
<evidence type="ECO:0000256" key="1">
    <source>
        <dbReference type="PROSITE-ProRule" id="PRU00803"/>
    </source>
</evidence>
<feature type="repeat" description="FG-GAP" evidence="1">
    <location>
        <begin position="47"/>
        <end position="110"/>
    </location>
</feature>
<dbReference type="Proteomes" id="UP001151699">
    <property type="component" value="Chromosome C"/>
</dbReference>
<dbReference type="InterPro" id="IPR028994">
    <property type="entry name" value="Integrin_alpha_N"/>
</dbReference>